<dbReference type="AlphaFoldDB" id="S8DN33"/>
<dbReference type="Proteomes" id="UP000015453">
    <property type="component" value="Unassembled WGS sequence"/>
</dbReference>
<reference evidence="1 2" key="1">
    <citation type="journal article" date="2013" name="BMC Genomics">
        <title>The miniature genome of a carnivorous plant Genlisea aurea contains a low number of genes and short non-coding sequences.</title>
        <authorList>
            <person name="Leushkin E.V."/>
            <person name="Sutormin R.A."/>
            <person name="Nabieva E.R."/>
            <person name="Penin A.A."/>
            <person name="Kondrashov A.S."/>
            <person name="Logacheva M.D."/>
        </authorList>
    </citation>
    <scope>NUCLEOTIDE SEQUENCE [LARGE SCALE GENOMIC DNA]</scope>
</reference>
<dbReference type="EMBL" id="AUSU01004844">
    <property type="protein sequence ID" value="EPS64403.1"/>
    <property type="molecule type" value="Genomic_DNA"/>
</dbReference>
<evidence type="ECO:0000313" key="1">
    <source>
        <dbReference type="EMBL" id="EPS64403.1"/>
    </source>
</evidence>
<proteinExistence type="predicted"/>
<gene>
    <name evidence="1" type="ORF">M569_10378</name>
</gene>
<protein>
    <submittedName>
        <fullName evidence="1">Uncharacterized protein</fullName>
    </submittedName>
</protein>
<accession>S8DN33</accession>
<keyword evidence="2" id="KW-1185">Reference proteome</keyword>
<organism evidence="1 2">
    <name type="scientific">Genlisea aurea</name>
    <dbReference type="NCBI Taxonomy" id="192259"/>
    <lineage>
        <taxon>Eukaryota</taxon>
        <taxon>Viridiplantae</taxon>
        <taxon>Streptophyta</taxon>
        <taxon>Embryophyta</taxon>
        <taxon>Tracheophyta</taxon>
        <taxon>Spermatophyta</taxon>
        <taxon>Magnoliopsida</taxon>
        <taxon>eudicotyledons</taxon>
        <taxon>Gunneridae</taxon>
        <taxon>Pentapetalae</taxon>
        <taxon>asterids</taxon>
        <taxon>lamiids</taxon>
        <taxon>Lamiales</taxon>
        <taxon>Lentibulariaceae</taxon>
        <taxon>Genlisea</taxon>
    </lineage>
</organism>
<name>S8DN33_9LAMI</name>
<sequence length="123" mass="14774">MAKFFEFARKTMFYIRILSGYEERRIRSYRLHLQQRLQQAQEKRNAIAKIPEKIILSEVRKMVQDMQALNTKLEQTEAAIEEYFKPIDKEAEIIMKTQLEGEEKTMRQMVETMQKQALIEEAE</sequence>
<dbReference type="PANTHER" id="PTHR35749">
    <property type="entry name" value="OSJNBA0084A10.10 PROTEIN"/>
    <property type="match status" value="1"/>
</dbReference>
<comment type="caution">
    <text evidence="1">The sequence shown here is derived from an EMBL/GenBank/DDBJ whole genome shotgun (WGS) entry which is preliminary data.</text>
</comment>
<dbReference type="OrthoDB" id="1929657at2759"/>
<dbReference type="PANTHER" id="PTHR35749:SF1">
    <property type="entry name" value="OSJNBA0084A10.10 PROTEIN"/>
    <property type="match status" value="1"/>
</dbReference>
<feature type="non-terminal residue" evidence="1">
    <location>
        <position position="123"/>
    </location>
</feature>
<evidence type="ECO:0000313" key="2">
    <source>
        <dbReference type="Proteomes" id="UP000015453"/>
    </source>
</evidence>